<dbReference type="AlphaFoldDB" id="A0A7G9Z723"/>
<accession>A0A7G9Z723</accession>
<dbReference type="EMBL" id="MT631643">
    <property type="protein sequence ID" value="QNO56057.1"/>
    <property type="molecule type" value="Genomic_DNA"/>
</dbReference>
<organism evidence="1">
    <name type="scientific">Candidatus Methanophaga sp. ANME-1 ERB7</name>
    <dbReference type="NCBI Taxonomy" id="2759913"/>
    <lineage>
        <taxon>Archaea</taxon>
        <taxon>Methanobacteriati</taxon>
        <taxon>Methanobacteriota</taxon>
        <taxon>Stenosarchaea group</taxon>
        <taxon>Methanomicrobia</taxon>
        <taxon>Candidatus Methanophagales</taxon>
        <taxon>Candidatus Methanophagaceae</taxon>
        <taxon>Candidatus Methanophaga</taxon>
    </lineage>
</organism>
<evidence type="ECO:0000313" key="1">
    <source>
        <dbReference type="EMBL" id="QNO56057.1"/>
    </source>
</evidence>
<gene>
    <name evidence="1" type="ORF">GMDKCDLI_00036</name>
</gene>
<name>A0A7G9Z723_9EURY</name>
<proteinExistence type="predicted"/>
<protein>
    <submittedName>
        <fullName evidence="1">Uncharacterized protein</fullName>
    </submittedName>
</protein>
<dbReference type="Pfam" id="PF08843">
    <property type="entry name" value="AbiEii"/>
    <property type="match status" value="1"/>
</dbReference>
<reference evidence="1" key="1">
    <citation type="submission" date="2020-06" db="EMBL/GenBank/DDBJ databases">
        <title>Unique genomic features of the anaerobic methanotrophic archaea.</title>
        <authorList>
            <person name="Chadwick G.L."/>
            <person name="Skennerton C.T."/>
            <person name="Laso-Perez R."/>
            <person name="Leu A.O."/>
            <person name="Speth D.R."/>
            <person name="Yu H."/>
            <person name="Morgan-Lang C."/>
            <person name="Hatzenpichler R."/>
            <person name="Goudeau D."/>
            <person name="Malmstrom R."/>
            <person name="Brazelton W.J."/>
            <person name="Woyke T."/>
            <person name="Hallam S.J."/>
            <person name="Tyson G.W."/>
            <person name="Wegener G."/>
            <person name="Boetius A."/>
            <person name="Orphan V."/>
        </authorList>
    </citation>
    <scope>NUCLEOTIDE SEQUENCE</scope>
</reference>
<dbReference type="InterPro" id="IPR014942">
    <property type="entry name" value="AbiEii"/>
</dbReference>
<sequence>MMQRVEILAEKVRAVLTRNRARDVYDLWFLLKKGTRFELNLVNEKLKYYTRVFEKEVFMERIKRTEEYWEPELKPLVIGRLPRFEVVYNDIKAVLKDLI</sequence>